<evidence type="ECO:0000259" key="3">
    <source>
        <dbReference type="Pfam" id="PF06985"/>
    </source>
</evidence>
<dbReference type="Proteomes" id="UP000736672">
    <property type="component" value="Unassembled WGS sequence"/>
</dbReference>
<feature type="compositionally biased region" description="Low complexity" evidence="2">
    <location>
        <begin position="85"/>
        <end position="97"/>
    </location>
</feature>
<dbReference type="OrthoDB" id="426293at2759"/>
<accession>A0A9P9L475</accession>
<dbReference type="SMART" id="SM00248">
    <property type="entry name" value="ANK"/>
    <property type="match status" value="4"/>
</dbReference>
<evidence type="ECO:0000256" key="2">
    <source>
        <dbReference type="SAM" id="MobiDB-lite"/>
    </source>
</evidence>
<dbReference type="Gene3D" id="1.25.40.20">
    <property type="entry name" value="Ankyrin repeat-containing domain"/>
    <property type="match status" value="1"/>
</dbReference>
<organism evidence="4 5">
    <name type="scientific">Fusarium solani</name>
    <name type="common">Filamentous fungus</name>
    <dbReference type="NCBI Taxonomy" id="169388"/>
    <lineage>
        <taxon>Eukaryota</taxon>
        <taxon>Fungi</taxon>
        <taxon>Dikarya</taxon>
        <taxon>Ascomycota</taxon>
        <taxon>Pezizomycotina</taxon>
        <taxon>Sordariomycetes</taxon>
        <taxon>Hypocreomycetidae</taxon>
        <taxon>Hypocreales</taxon>
        <taxon>Nectriaceae</taxon>
        <taxon>Fusarium</taxon>
        <taxon>Fusarium solani species complex</taxon>
    </lineage>
</organism>
<dbReference type="InterPro" id="IPR002110">
    <property type="entry name" value="Ankyrin_rpt"/>
</dbReference>
<dbReference type="Pfam" id="PF13857">
    <property type="entry name" value="Ank_5"/>
    <property type="match status" value="1"/>
</dbReference>
<evidence type="ECO:0000313" key="4">
    <source>
        <dbReference type="EMBL" id="KAH7273913.1"/>
    </source>
</evidence>
<feature type="repeat" description="ANK" evidence="1">
    <location>
        <begin position="189"/>
        <end position="221"/>
    </location>
</feature>
<reference evidence="4" key="1">
    <citation type="journal article" date="2021" name="Nat. Commun.">
        <title>Genetic determinants of endophytism in the Arabidopsis root mycobiome.</title>
        <authorList>
            <person name="Mesny F."/>
            <person name="Miyauchi S."/>
            <person name="Thiergart T."/>
            <person name="Pickel B."/>
            <person name="Atanasova L."/>
            <person name="Karlsson M."/>
            <person name="Huettel B."/>
            <person name="Barry K.W."/>
            <person name="Haridas S."/>
            <person name="Chen C."/>
            <person name="Bauer D."/>
            <person name="Andreopoulos W."/>
            <person name="Pangilinan J."/>
            <person name="LaButti K."/>
            <person name="Riley R."/>
            <person name="Lipzen A."/>
            <person name="Clum A."/>
            <person name="Drula E."/>
            <person name="Henrissat B."/>
            <person name="Kohler A."/>
            <person name="Grigoriev I.V."/>
            <person name="Martin F.M."/>
            <person name="Hacquard S."/>
        </authorList>
    </citation>
    <scope>NUCLEOTIDE SEQUENCE</scope>
    <source>
        <strain evidence="4">FSSC 5 MPI-SDFR-AT-0091</strain>
    </source>
</reference>
<dbReference type="PANTHER" id="PTHR33112">
    <property type="entry name" value="DOMAIN PROTEIN, PUTATIVE-RELATED"/>
    <property type="match status" value="1"/>
</dbReference>
<dbReference type="Pfam" id="PF06985">
    <property type="entry name" value="HET"/>
    <property type="match status" value="1"/>
</dbReference>
<protein>
    <recommendedName>
        <fullName evidence="3">Heterokaryon incompatibility domain-containing protein</fullName>
    </recommendedName>
</protein>
<name>A0A9P9L475_FUSSL</name>
<evidence type="ECO:0000256" key="1">
    <source>
        <dbReference type="PROSITE-ProRule" id="PRU00023"/>
    </source>
</evidence>
<dbReference type="InterPro" id="IPR036770">
    <property type="entry name" value="Ankyrin_rpt-contain_sf"/>
</dbReference>
<dbReference type="PROSITE" id="PS50297">
    <property type="entry name" value="ANK_REP_REGION"/>
    <property type="match status" value="3"/>
</dbReference>
<feature type="region of interest" description="Disordered" evidence="2">
    <location>
        <begin position="81"/>
        <end position="107"/>
    </location>
</feature>
<feature type="repeat" description="ANK" evidence="1">
    <location>
        <begin position="270"/>
        <end position="296"/>
    </location>
</feature>
<dbReference type="PROSITE" id="PS50088">
    <property type="entry name" value="ANK_REPEAT"/>
    <property type="match status" value="3"/>
</dbReference>
<dbReference type="SUPFAM" id="SSF48403">
    <property type="entry name" value="Ankyrin repeat"/>
    <property type="match status" value="1"/>
</dbReference>
<proteinExistence type="predicted"/>
<feature type="domain" description="Heterokaryon incompatibility" evidence="3">
    <location>
        <begin position="616"/>
        <end position="774"/>
    </location>
</feature>
<evidence type="ECO:0000313" key="5">
    <source>
        <dbReference type="Proteomes" id="UP000736672"/>
    </source>
</evidence>
<dbReference type="PANTHER" id="PTHR33112:SF10">
    <property type="entry name" value="TOL"/>
    <property type="match status" value="1"/>
</dbReference>
<keyword evidence="1" id="KW-0040">ANK repeat</keyword>
<feature type="region of interest" description="Disordered" evidence="2">
    <location>
        <begin position="479"/>
        <end position="498"/>
    </location>
</feature>
<feature type="repeat" description="ANK" evidence="1">
    <location>
        <begin position="222"/>
        <end position="254"/>
    </location>
</feature>
<dbReference type="AlphaFoldDB" id="A0A9P9L475"/>
<dbReference type="InterPro" id="IPR010730">
    <property type="entry name" value="HET"/>
</dbReference>
<keyword evidence="5" id="KW-1185">Reference proteome</keyword>
<gene>
    <name evidence="4" type="ORF">B0J15DRAFT_113870</name>
</gene>
<sequence length="1071" mass="120339">MTLPLSVTKERRPPLISLDLNTTPSASNDTISLFRMSSQTSFAMEMVLDDLVSDFRMLQEEHRKHGDVPFEYFNLLRGSKRSKPSATASSTQAASSAPGISPVSTNPPIPTAHSLLAAVGCENQDGPDEFWQSNKKLFAKKIRLGLQNGINMNITWAQSEMDPPLPKMGPPYGCCINIPPLPPGPLWFFRNTPLHQALAHKDFETAELILQAGSNPDIYNFHGLTPLHEALLEDRQDEIFFLLSHGADANAPTIHDKLRLSNEIRADGSEGVLPIHRAIWAGNLSMMRLLLENGADCSWLTSDGWNLLDLALLAGNSRVMALLMSRGLQLSPSPATISSLPDEINSSKKLLAVSTSRLLVPPPELYSVYCHIMSRVDYPHNNSSAPSAMILQTAESMIERFLDCLHRMAASKSWEGRGNLCNRCSKFQSLLRHYSIKDSYSPRFDFQVHENWQQLKASASNGCPLCNLMADTLDHARTHMGPGKGEPSSSGASEVHIETETQETSNAILLRVSDDIEVQCGQLYERFRVSEQDEDIISNIKVTHDEELLGTGSEQAFFTARTWLGNCRWSPQHSVCQQYPKDLQTAEKEYPLRLVRVGDGLDHIALIEGVTDSMPYTALSYCRESSDIAPQTTQANLETHMKEIPLEKLPTFFQEAILATRGLGIEYIWIEALCIIQDDSRDWSYHVQRIPEIFSQAELTISSLVANSTSDRLFCPRSTRSLSLVPTEVRRCKKDRGYFEAGVNRCYTLSRRWLVERSVATKGPIHSQVWAFQEDLFSRRILHFGDGMLHWECPCRHATEADPTPTSSSRTSEWQEAREGVLQGGSSGFSAFWMKQAERYSKMTLSKPSERLPAFLGFSRYMEKQLKSTCLGGIMMGENLLQNLCWKVKPSDTQVVLPTWTWISQSTDVSFCFAPRPETHQGIIPLAALVSTDAKVDENSLQVSGSLTLKGSLYPSSLLRDFSINGGKGPLSLHPFWDRKSYESREDYYAFDLLGYSCEKYQAWSSYLFRKSHPAKMLLMLEPADETLTRFRRLGLGLLAWNESYPSYGSTPLRPMWIDDETRFEHTITLV</sequence>
<dbReference type="EMBL" id="JAGTJS010000002">
    <property type="protein sequence ID" value="KAH7273913.1"/>
    <property type="molecule type" value="Genomic_DNA"/>
</dbReference>
<comment type="caution">
    <text evidence="4">The sequence shown here is derived from an EMBL/GenBank/DDBJ whole genome shotgun (WGS) entry which is preliminary data.</text>
</comment>
<dbReference type="Pfam" id="PF12796">
    <property type="entry name" value="Ank_2"/>
    <property type="match status" value="1"/>
</dbReference>